<proteinExistence type="predicted"/>
<evidence type="ECO:0000256" key="1">
    <source>
        <dbReference type="SAM" id="Phobius"/>
    </source>
</evidence>
<keyword evidence="1" id="KW-0472">Membrane</keyword>
<dbReference type="Pfam" id="PF07907">
    <property type="entry name" value="YibE_F"/>
    <property type="match status" value="1"/>
</dbReference>
<keyword evidence="3" id="KW-1185">Reference proteome</keyword>
<name>A0ABT2F053_9STAP</name>
<feature type="transmembrane region" description="Helical" evidence="1">
    <location>
        <begin position="159"/>
        <end position="180"/>
    </location>
</feature>
<sequence>MGIFIVIAIALIVFTRYNASFYQTPIGEVTKIVTHHSKTTVDAQHNKDIHYTDQLNIKLLNTAHKGKVIQVEHQYNASHTEAQPYRQGDRLLLHINPSNHDAYIVEKKRDTLVVSIISTFILLLLIVGERIGLQSIISLIINTSAILIAVWLYNQHPNLNLFLLMSLAIIVTTILTLTLVTGWQSRTVVTIVSTLLGTFICVGIAWLIITFTNSQGVKYETMSFLTVQPKTIFLTSVLVGTLGAVMDVAITISSGMYEILQRSPSIPVKRWIQAGQNIGKDIMGTMTNILLFSYLAGGLPMLLLFLKNGNTLTYSISMNWSLEICRALTGGIGIVLTVPLTILFMQVWYRWKGGRTQ</sequence>
<dbReference type="PANTHER" id="PTHR41771:SF1">
    <property type="entry name" value="MEMBRANE PROTEIN"/>
    <property type="match status" value="1"/>
</dbReference>
<evidence type="ECO:0000313" key="2">
    <source>
        <dbReference type="EMBL" id="MCS4485732.1"/>
    </source>
</evidence>
<dbReference type="EMBL" id="JANUXY010000002">
    <property type="protein sequence ID" value="MCS4485732.1"/>
    <property type="molecule type" value="Genomic_DNA"/>
</dbReference>
<reference evidence="2 3" key="1">
    <citation type="journal article" date="2023" name="Int. J. Syst. Evol. Microbiol.">
        <title>Streptococcus sciuri sp. nov., Staphylococcus marylandisciuri sp. nov. and Staphylococcus americanisciuri sp. nov., isolated from faeces of eastern grey squirrel (Sciurus carolinensis).</title>
        <authorList>
            <person name="Volokhov D.V."/>
            <person name="Zagorodnyaya T.A."/>
            <person name="Furtak V.A."/>
            <person name="Nattanmai G."/>
            <person name="Randall L."/>
            <person name="Jose S."/>
            <person name="Gao Y."/>
            <person name="Eisenberg T."/>
            <person name="Delmonte P."/>
            <person name="Blom J."/>
            <person name="Mitchell K.K."/>
        </authorList>
    </citation>
    <scope>NUCLEOTIDE SEQUENCE [LARGE SCALE GENOMIC DNA]</scope>
    <source>
        <strain evidence="2 3">GRT3</strain>
    </source>
</reference>
<feature type="transmembrane region" description="Helical" evidence="1">
    <location>
        <begin position="135"/>
        <end position="153"/>
    </location>
</feature>
<feature type="transmembrane region" description="Helical" evidence="1">
    <location>
        <begin position="289"/>
        <end position="307"/>
    </location>
</feature>
<gene>
    <name evidence="2" type="ORF">NXS11_02360</name>
</gene>
<feature type="transmembrane region" description="Helical" evidence="1">
    <location>
        <begin position="111"/>
        <end position="128"/>
    </location>
</feature>
<accession>A0ABT2F053</accession>
<dbReference type="InterPro" id="IPR012507">
    <property type="entry name" value="YibE_F"/>
</dbReference>
<comment type="caution">
    <text evidence="2">The sequence shown here is derived from an EMBL/GenBank/DDBJ whole genome shotgun (WGS) entry which is preliminary data.</text>
</comment>
<dbReference type="RefSeq" id="WP_259198640.1">
    <property type="nucleotide sequence ID" value="NZ_JANUXY010000002.1"/>
</dbReference>
<keyword evidence="1" id="KW-0812">Transmembrane</keyword>
<dbReference type="PANTHER" id="PTHR41771">
    <property type="entry name" value="MEMBRANE PROTEIN-RELATED"/>
    <property type="match status" value="1"/>
</dbReference>
<feature type="transmembrane region" description="Helical" evidence="1">
    <location>
        <begin position="231"/>
        <end position="252"/>
    </location>
</feature>
<dbReference type="Proteomes" id="UP001205609">
    <property type="component" value="Unassembled WGS sequence"/>
</dbReference>
<feature type="transmembrane region" description="Helical" evidence="1">
    <location>
        <begin position="187"/>
        <end position="211"/>
    </location>
</feature>
<keyword evidence="1" id="KW-1133">Transmembrane helix</keyword>
<protein>
    <submittedName>
        <fullName evidence="2">YibE/F family protein</fullName>
    </submittedName>
</protein>
<feature type="transmembrane region" description="Helical" evidence="1">
    <location>
        <begin position="327"/>
        <end position="349"/>
    </location>
</feature>
<organism evidence="2 3">
    <name type="scientific">Staphylococcus americanisciuri</name>
    <dbReference type="NCBI Taxonomy" id="2973940"/>
    <lineage>
        <taxon>Bacteria</taxon>
        <taxon>Bacillati</taxon>
        <taxon>Bacillota</taxon>
        <taxon>Bacilli</taxon>
        <taxon>Bacillales</taxon>
        <taxon>Staphylococcaceae</taxon>
        <taxon>Staphylococcus</taxon>
    </lineage>
</organism>
<evidence type="ECO:0000313" key="3">
    <source>
        <dbReference type="Proteomes" id="UP001205609"/>
    </source>
</evidence>